<sequence length="71" mass="7757">MVAYVVRASSCVSAAAALGRQSKLPNNPKLVENYAENKLLPSKTSRTSRQGHGQRMPSDVWTSSSFLEFSL</sequence>
<protein>
    <submittedName>
        <fullName evidence="2">Uncharacterized protein</fullName>
    </submittedName>
</protein>
<accession>A0A061GNM2</accession>
<organism evidence="2 3">
    <name type="scientific">Theobroma cacao</name>
    <name type="common">Cacao</name>
    <name type="synonym">Cocoa</name>
    <dbReference type="NCBI Taxonomy" id="3641"/>
    <lineage>
        <taxon>Eukaryota</taxon>
        <taxon>Viridiplantae</taxon>
        <taxon>Streptophyta</taxon>
        <taxon>Embryophyta</taxon>
        <taxon>Tracheophyta</taxon>
        <taxon>Spermatophyta</taxon>
        <taxon>Magnoliopsida</taxon>
        <taxon>eudicotyledons</taxon>
        <taxon>Gunneridae</taxon>
        <taxon>Pentapetalae</taxon>
        <taxon>rosids</taxon>
        <taxon>malvids</taxon>
        <taxon>Malvales</taxon>
        <taxon>Malvaceae</taxon>
        <taxon>Byttnerioideae</taxon>
        <taxon>Theobroma</taxon>
    </lineage>
</organism>
<reference evidence="2 3" key="1">
    <citation type="journal article" date="2013" name="Genome Biol.">
        <title>The genome sequence of the most widely cultivated cacao type and its use to identify candidate genes regulating pod color.</title>
        <authorList>
            <person name="Motamayor J.C."/>
            <person name="Mockaitis K."/>
            <person name="Schmutz J."/>
            <person name="Haiminen N."/>
            <person name="Iii D.L."/>
            <person name="Cornejo O."/>
            <person name="Findley S.D."/>
            <person name="Zheng P."/>
            <person name="Utro F."/>
            <person name="Royaert S."/>
            <person name="Saski C."/>
            <person name="Jenkins J."/>
            <person name="Podicheti R."/>
            <person name="Zhao M."/>
            <person name="Scheffler B.E."/>
            <person name="Stack J.C."/>
            <person name="Feltus F.A."/>
            <person name="Mustiga G.M."/>
            <person name="Amores F."/>
            <person name="Phillips W."/>
            <person name="Marelli J.P."/>
            <person name="May G.D."/>
            <person name="Shapiro H."/>
            <person name="Ma J."/>
            <person name="Bustamante C.D."/>
            <person name="Schnell R.J."/>
            <person name="Main D."/>
            <person name="Gilbert D."/>
            <person name="Parida L."/>
            <person name="Kuhn D.N."/>
        </authorList>
    </citation>
    <scope>NUCLEOTIDE SEQUENCE [LARGE SCALE GENOMIC DNA]</scope>
    <source>
        <strain evidence="3">cv. Matina 1-6</strain>
    </source>
</reference>
<keyword evidence="3" id="KW-1185">Reference proteome</keyword>
<dbReference type="Proteomes" id="UP000026915">
    <property type="component" value="Chromosome 9"/>
</dbReference>
<dbReference type="HOGENOM" id="CLU_2745205_0_0_1"/>
<feature type="compositionally biased region" description="Polar residues" evidence="1">
    <location>
        <begin position="42"/>
        <end position="51"/>
    </location>
</feature>
<dbReference type="AlphaFoldDB" id="A0A061GNM2"/>
<dbReference type="Gramene" id="EOY31121">
    <property type="protein sequence ID" value="EOY31121"/>
    <property type="gene ID" value="TCM_038120"/>
</dbReference>
<feature type="compositionally biased region" description="Polar residues" evidence="1">
    <location>
        <begin position="60"/>
        <end position="71"/>
    </location>
</feature>
<gene>
    <name evidence="2" type="ORF">TCM_038120</name>
</gene>
<evidence type="ECO:0000256" key="1">
    <source>
        <dbReference type="SAM" id="MobiDB-lite"/>
    </source>
</evidence>
<dbReference type="EMBL" id="CM001887">
    <property type="protein sequence ID" value="EOY31121.1"/>
    <property type="molecule type" value="Genomic_DNA"/>
</dbReference>
<dbReference type="InParanoid" id="A0A061GNM2"/>
<evidence type="ECO:0000313" key="3">
    <source>
        <dbReference type="Proteomes" id="UP000026915"/>
    </source>
</evidence>
<feature type="region of interest" description="Disordered" evidence="1">
    <location>
        <begin position="41"/>
        <end position="71"/>
    </location>
</feature>
<name>A0A061GNM2_THECC</name>
<evidence type="ECO:0000313" key="2">
    <source>
        <dbReference type="EMBL" id="EOY31121.1"/>
    </source>
</evidence>
<proteinExistence type="predicted"/>